<evidence type="ECO:0000256" key="5">
    <source>
        <dbReference type="ARBA" id="ARBA00022763"/>
    </source>
</evidence>
<dbReference type="InterPro" id="IPR014140">
    <property type="entry name" value="DNA_helicase_suAddB"/>
</dbReference>
<dbReference type="RefSeq" id="WP_066237729.1">
    <property type="nucleotide sequence ID" value="NZ_LSGP01000006.1"/>
</dbReference>
<evidence type="ECO:0000256" key="11">
    <source>
        <dbReference type="ARBA" id="ARBA00023014"/>
    </source>
</evidence>
<evidence type="ECO:0000256" key="6">
    <source>
        <dbReference type="ARBA" id="ARBA00022801"/>
    </source>
</evidence>
<dbReference type="Gene3D" id="3.40.50.300">
    <property type="entry name" value="P-loop containing nucleotide triphosphate hydrolases"/>
    <property type="match status" value="4"/>
</dbReference>
<keyword evidence="6" id="KW-0378">Hydrolase</keyword>
<keyword evidence="5" id="KW-0227">DNA damage</keyword>
<dbReference type="InterPro" id="IPR038726">
    <property type="entry name" value="PDDEXK_AddAB-type"/>
</dbReference>
<dbReference type="PANTHER" id="PTHR30591:SF1">
    <property type="entry name" value="RECBCD ENZYME SUBUNIT RECC"/>
    <property type="match status" value="1"/>
</dbReference>
<keyword evidence="9" id="KW-0067">ATP-binding</keyword>
<keyword evidence="1" id="KW-0004">4Fe-4S</keyword>
<evidence type="ECO:0000313" key="15">
    <source>
        <dbReference type="EMBL" id="KYZ77842.1"/>
    </source>
</evidence>
<dbReference type="SUPFAM" id="SSF52540">
    <property type="entry name" value="P-loop containing nucleoside triphosphate hydrolases"/>
    <property type="match status" value="1"/>
</dbReference>
<dbReference type="GO" id="GO:0051539">
    <property type="term" value="F:4 iron, 4 sulfur cluster binding"/>
    <property type="evidence" value="ECO:0007669"/>
    <property type="project" value="UniProtKB-KW"/>
</dbReference>
<dbReference type="Pfam" id="PF21445">
    <property type="entry name" value="ADDB_N"/>
    <property type="match status" value="1"/>
</dbReference>
<dbReference type="OrthoDB" id="9758506at2"/>
<dbReference type="GO" id="GO:0046872">
    <property type="term" value="F:metal ion binding"/>
    <property type="evidence" value="ECO:0007669"/>
    <property type="project" value="UniProtKB-KW"/>
</dbReference>
<sequence length="1156" mass="128867">MGIRLLYGRAGSGKTSACLKEIRDLMRRDPLGPPLILLTPEQATFEAERELARGGGFCRAHVYGFRRLAHSVLMETGGAARPQLSDLSKRMILRQALADNEDQLTVFRQAAHQRTFAQTMASLISEFKAYSVNPRALAEAAVQASNSPLGSKLSDLAAVYASYEGLIAGRYADPQDYLGMLLHKISRSSLRGSTVFVDGFDWFTKQEYGVLGALANVAENLTITLCLDRHEAEDKQEVDLFYRQAVTAALIKQLAKDNQLSFEAQEVRSPGRFAASSLLTYIEQSLAGVKGEAPSKQIAQTEDIVIVEAANRRAEIEGIARDIIRLCRDKSYRWRDTAVLVRDEAIYSDIIATVFADYGIPCFQDRRRPAVHHPLAEVLRSSVEAIVERWDYEPVFRALKTGLFPLSDEQIDLLENYVLEFGIRGKRWLQEEDWRFMRRWSLDEDEQPDAAGQQYLDTVNTIRRQAIAPLAALAAECRRSKTAAEYTGKLFGFLIAINAPQTLEAWAKEAEAAGDLALAEEHSQLWNAIIGLFDELVDCCGDQAMTLEEYGEILGEGLEGLTLGLIPSGLDHVTVTSLDRTRLLRAKAVYLPGVNEGVLPRRGKVDSLFSDEERLLLKGMGVELAPGAAAEAFAETYLVYFALTRASEYLWVSYSLADEEGKGMQLSQAVNELKLRVQGGSNPGFSVRSLRLEPLPGEEKSFIAHPRRAASALAVSLRQSGGKPEDLSPVWLDVYNVCLENEERKAGLRLALSGLFHSNSETQLDPQLARQLWLSRGSRLRGSVTAFESFYSCPFQHFARFGLKLRERQVFKLEPPGMGLLLHAVVKSFGEAVNQSGRNWGDLSRDETASLCESIVGELAPKLQNEILLSNAQYRHIQGRIRRTAETVIWRLVEFDRGSSFKPIALEQSFGLGGDSLPPILLQLEDGIELELAGQIDRLDCAEHNGKKYFLVIDYKSGGAWLELLDVYHGLKLQLLLYLLASCRLGELLTGAPDCLPAGVLYYFLKRPSVTGSTFLPPDKVAEKLNAQMKMPGWVLADPDIVKLLDANIRQYSQFLKIGFNPDKGTFYKQTAHYLKDQEQFTLLMHHVEQQCQRAAKGILSGDIDLRPYDLAGRTACERCRFRPVCQFDRMLADNDFAKLPLLDDDTIFSLIGKEG</sequence>
<accession>A0A154BV82</accession>
<evidence type="ECO:0000256" key="12">
    <source>
        <dbReference type="ARBA" id="ARBA00023125"/>
    </source>
</evidence>
<keyword evidence="8" id="KW-0269">Exonuclease</keyword>
<dbReference type="GO" id="GO:0004527">
    <property type="term" value="F:exonuclease activity"/>
    <property type="evidence" value="ECO:0007669"/>
    <property type="project" value="UniProtKB-KW"/>
</dbReference>
<organism evidence="15 16">
    <name type="scientific">Anaerosporomusa subterranea</name>
    <dbReference type="NCBI Taxonomy" id="1794912"/>
    <lineage>
        <taxon>Bacteria</taxon>
        <taxon>Bacillati</taxon>
        <taxon>Bacillota</taxon>
        <taxon>Negativicutes</taxon>
        <taxon>Acetonemataceae</taxon>
        <taxon>Anaerosporomusa</taxon>
    </lineage>
</organism>
<keyword evidence="7" id="KW-0347">Helicase</keyword>
<comment type="caution">
    <text evidence="15">The sequence shown here is derived from an EMBL/GenBank/DDBJ whole genome shotgun (WGS) entry which is preliminary data.</text>
</comment>
<evidence type="ECO:0000256" key="2">
    <source>
        <dbReference type="ARBA" id="ARBA00022722"/>
    </source>
</evidence>
<keyword evidence="12" id="KW-0238">DNA-binding</keyword>
<keyword evidence="13" id="KW-0234">DNA repair</keyword>
<evidence type="ECO:0000256" key="13">
    <source>
        <dbReference type="ARBA" id="ARBA00023204"/>
    </source>
</evidence>
<dbReference type="GO" id="GO:0005524">
    <property type="term" value="F:ATP binding"/>
    <property type="evidence" value="ECO:0007669"/>
    <property type="project" value="UniProtKB-KW"/>
</dbReference>
<dbReference type="GO" id="GO:0000724">
    <property type="term" value="P:double-strand break repair via homologous recombination"/>
    <property type="evidence" value="ECO:0007669"/>
    <property type="project" value="InterPro"/>
</dbReference>
<gene>
    <name evidence="15" type="ORF">AXX12_17430</name>
</gene>
<evidence type="ECO:0000256" key="1">
    <source>
        <dbReference type="ARBA" id="ARBA00022485"/>
    </source>
</evidence>
<evidence type="ECO:0000256" key="4">
    <source>
        <dbReference type="ARBA" id="ARBA00022741"/>
    </source>
</evidence>
<dbReference type="Pfam" id="PF12705">
    <property type="entry name" value="PDDEXK_1"/>
    <property type="match status" value="1"/>
</dbReference>
<dbReference type="PANTHER" id="PTHR30591">
    <property type="entry name" value="RECBCD ENZYME SUBUNIT RECC"/>
    <property type="match status" value="1"/>
</dbReference>
<reference evidence="15 16" key="1">
    <citation type="submission" date="2016-02" db="EMBL/GenBank/DDBJ databases">
        <title>Anaerosporomusa subterraneum gen. nov., sp. nov., a spore-forming obligate anaerobe isolated from saprolite.</title>
        <authorList>
            <person name="Choi J.K."/>
            <person name="Shah M."/>
            <person name="Yee N."/>
        </authorList>
    </citation>
    <scope>NUCLEOTIDE SEQUENCE [LARGE SCALE GENOMIC DNA]</scope>
    <source>
        <strain evidence="15 16">RU4</strain>
    </source>
</reference>
<evidence type="ECO:0000256" key="8">
    <source>
        <dbReference type="ARBA" id="ARBA00022839"/>
    </source>
</evidence>
<dbReference type="GO" id="GO:0003677">
    <property type="term" value="F:DNA binding"/>
    <property type="evidence" value="ECO:0007669"/>
    <property type="project" value="UniProtKB-KW"/>
</dbReference>
<evidence type="ECO:0000313" key="16">
    <source>
        <dbReference type="Proteomes" id="UP000076268"/>
    </source>
</evidence>
<dbReference type="Gene3D" id="3.90.320.10">
    <property type="match status" value="1"/>
</dbReference>
<keyword evidence="3" id="KW-0479">Metal-binding</keyword>
<dbReference type="InterPro" id="IPR027417">
    <property type="entry name" value="P-loop_NTPase"/>
</dbReference>
<protein>
    <recommendedName>
        <fullName evidence="14">UvrD-like helicase C-terminal domain-containing protein</fullName>
    </recommendedName>
</protein>
<name>A0A154BV82_ANASB</name>
<keyword evidence="10" id="KW-0408">Iron</keyword>
<keyword evidence="11" id="KW-0411">Iron-sulfur</keyword>
<keyword evidence="16" id="KW-1185">Reference proteome</keyword>
<dbReference type="EMBL" id="LSGP01000006">
    <property type="protein sequence ID" value="KYZ77842.1"/>
    <property type="molecule type" value="Genomic_DNA"/>
</dbReference>
<dbReference type="NCBIfam" id="TIGR02773">
    <property type="entry name" value="addB_Gpos"/>
    <property type="match status" value="1"/>
</dbReference>
<dbReference type="Proteomes" id="UP000076268">
    <property type="component" value="Unassembled WGS sequence"/>
</dbReference>
<keyword evidence="2" id="KW-0540">Nuclease</keyword>
<dbReference type="STRING" id="1794912.AXX12_17430"/>
<keyword evidence="4" id="KW-0547">Nucleotide-binding</keyword>
<evidence type="ECO:0000256" key="3">
    <source>
        <dbReference type="ARBA" id="ARBA00022723"/>
    </source>
</evidence>
<dbReference type="PROSITE" id="PS51217">
    <property type="entry name" value="UVRD_HELICASE_CTER"/>
    <property type="match status" value="1"/>
</dbReference>
<evidence type="ECO:0000259" key="14">
    <source>
        <dbReference type="PROSITE" id="PS51217"/>
    </source>
</evidence>
<evidence type="ECO:0000256" key="7">
    <source>
        <dbReference type="ARBA" id="ARBA00022806"/>
    </source>
</evidence>
<dbReference type="InterPro" id="IPR049035">
    <property type="entry name" value="ADDB_N"/>
</dbReference>
<dbReference type="InterPro" id="IPR014017">
    <property type="entry name" value="DNA_helicase_UvrD-like_C"/>
</dbReference>
<dbReference type="AlphaFoldDB" id="A0A154BV82"/>
<evidence type="ECO:0000256" key="10">
    <source>
        <dbReference type="ARBA" id="ARBA00023004"/>
    </source>
</evidence>
<feature type="domain" description="UvrD-like helicase C-terminal" evidence="14">
    <location>
        <begin position="265"/>
        <end position="583"/>
    </location>
</feature>
<evidence type="ECO:0000256" key="9">
    <source>
        <dbReference type="ARBA" id="ARBA00022840"/>
    </source>
</evidence>
<proteinExistence type="predicted"/>
<dbReference type="InterPro" id="IPR011604">
    <property type="entry name" value="PDDEXK-like_dom_sf"/>
</dbReference>
<dbReference type="Gene3D" id="6.10.140.1030">
    <property type="match status" value="1"/>
</dbReference>
<dbReference type="GO" id="GO:0004386">
    <property type="term" value="F:helicase activity"/>
    <property type="evidence" value="ECO:0007669"/>
    <property type="project" value="UniProtKB-KW"/>
</dbReference>